<dbReference type="SUPFAM" id="SSF81383">
    <property type="entry name" value="F-box domain"/>
    <property type="match status" value="1"/>
</dbReference>
<reference evidence="2" key="1">
    <citation type="submission" date="2020-11" db="EMBL/GenBank/DDBJ databases">
        <authorList>
            <consortium name="DOE Joint Genome Institute"/>
            <person name="Ahrendt S."/>
            <person name="Riley R."/>
            <person name="Andreopoulos W."/>
            <person name="LaButti K."/>
            <person name="Pangilinan J."/>
            <person name="Ruiz-duenas F.J."/>
            <person name="Barrasa J.M."/>
            <person name="Sanchez-Garcia M."/>
            <person name="Camarero S."/>
            <person name="Miyauchi S."/>
            <person name="Serrano A."/>
            <person name="Linde D."/>
            <person name="Babiker R."/>
            <person name="Drula E."/>
            <person name="Ayuso-Fernandez I."/>
            <person name="Pacheco R."/>
            <person name="Padilla G."/>
            <person name="Ferreira P."/>
            <person name="Barriuso J."/>
            <person name="Kellner H."/>
            <person name="Castanera R."/>
            <person name="Alfaro M."/>
            <person name="Ramirez L."/>
            <person name="Pisabarro A.G."/>
            <person name="Kuo A."/>
            <person name="Tritt A."/>
            <person name="Lipzen A."/>
            <person name="He G."/>
            <person name="Yan M."/>
            <person name="Ng V."/>
            <person name="Cullen D."/>
            <person name="Martin F."/>
            <person name="Rosso M.-N."/>
            <person name="Henrissat B."/>
            <person name="Hibbett D."/>
            <person name="Martinez A.T."/>
            <person name="Grigoriev I.V."/>
        </authorList>
    </citation>
    <scope>NUCLEOTIDE SEQUENCE</scope>
    <source>
        <strain evidence="2">AH 44721</strain>
    </source>
</reference>
<comment type="caution">
    <text evidence="2">The sequence shown here is derived from an EMBL/GenBank/DDBJ whole genome shotgun (WGS) entry which is preliminary data.</text>
</comment>
<dbReference type="PROSITE" id="PS50181">
    <property type="entry name" value="FBOX"/>
    <property type="match status" value="1"/>
</dbReference>
<dbReference type="Gene3D" id="1.20.1280.50">
    <property type="match status" value="1"/>
</dbReference>
<dbReference type="AlphaFoldDB" id="A0A9P5NZ19"/>
<name>A0A9P5NZ19_GYMJU</name>
<dbReference type="InterPro" id="IPR001810">
    <property type="entry name" value="F-box_dom"/>
</dbReference>
<evidence type="ECO:0000259" key="1">
    <source>
        <dbReference type="PROSITE" id="PS50181"/>
    </source>
</evidence>
<protein>
    <recommendedName>
        <fullName evidence="1">F-box domain-containing protein</fullName>
    </recommendedName>
</protein>
<dbReference type="OrthoDB" id="3068592at2759"/>
<sequence>MNNDHNGNPTRLGLGHLPSELIVEIFKEVAWKDVLSIRKTCRRFCELSKTLSIWKNQFLEHDGYTPQEQARNRLITPTLSPRLERLMESYTSPELEHLFLRWQGAEIGWSRDDKFPVRQRSVTLRIPQSRPFLLIEGGRWVLFATTAGSVEYVDLDAQSEDMVERLLVPKQTTSGASTKMAVDIDDKEPVLTFNLALSISTRNEELLQIWKVVLEVDEKGRGVGLSARHVASYSQIPNRPLEGIAIGGPYFVYYFWLENHDPETHFVVVNWQEALASQGHENGLISNYSMRIISNHLVEKINAVYFLEGNKLFISTSNRQLIYNIESIPISLTFQIPPGSIPPLLEVLEKCSVISNPFIFPYSVVRFSLLSEELIKGMNINFNSPVPSAQIYTLKSAPITLLRGLVPVLGYKRGVFMRRHGGVAILSYPWPGHEDFENFRASVILKDFSRENWAGRRALRGGCVCIESLWYPVRKARLRAEAEPQH</sequence>
<dbReference type="Pfam" id="PF12937">
    <property type="entry name" value="F-box-like"/>
    <property type="match status" value="1"/>
</dbReference>
<evidence type="ECO:0000313" key="3">
    <source>
        <dbReference type="Proteomes" id="UP000724874"/>
    </source>
</evidence>
<gene>
    <name evidence="2" type="ORF">CPB84DRAFT_1744267</name>
</gene>
<keyword evidence="3" id="KW-1185">Reference proteome</keyword>
<dbReference type="SMART" id="SM00256">
    <property type="entry name" value="FBOX"/>
    <property type="match status" value="1"/>
</dbReference>
<feature type="domain" description="F-box" evidence="1">
    <location>
        <begin position="11"/>
        <end position="57"/>
    </location>
</feature>
<dbReference type="Proteomes" id="UP000724874">
    <property type="component" value="Unassembled WGS sequence"/>
</dbReference>
<proteinExistence type="predicted"/>
<organism evidence="2 3">
    <name type="scientific">Gymnopilus junonius</name>
    <name type="common">Spectacular rustgill mushroom</name>
    <name type="synonym">Gymnopilus spectabilis subsp. junonius</name>
    <dbReference type="NCBI Taxonomy" id="109634"/>
    <lineage>
        <taxon>Eukaryota</taxon>
        <taxon>Fungi</taxon>
        <taxon>Dikarya</taxon>
        <taxon>Basidiomycota</taxon>
        <taxon>Agaricomycotina</taxon>
        <taxon>Agaricomycetes</taxon>
        <taxon>Agaricomycetidae</taxon>
        <taxon>Agaricales</taxon>
        <taxon>Agaricineae</taxon>
        <taxon>Hymenogastraceae</taxon>
        <taxon>Gymnopilus</taxon>
    </lineage>
</organism>
<evidence type="ECO:0000313" key="2">
    <source>
        <dbReference type="EMBL" id="KAF8908657.1"/>
    </source>
</evidence>
<dbReference type="InterPro" id="IPR036047">
    <property type="entry name" value="F-box-like_dom_sf"/>
</dbReference>
<dbReference type="EMBL" id="JADNYJ010000011">
    <property type="protein sequence ID" value="KAF8908657.1"/>
    <property type="molecule type" value="Genomic_DNA"/>
</dbReference>
<accession>A0A9P5NZ19</accession>